<accession>A0A8H7QR22</accession>
<protein>
    <submittedName>
        <fullName evidence="1">Uncharacterized protein</fullName>
    </submittedName>
</protein>
<dbReference type="Proteomes" id="UP000603453">
    <property type="component" value="Unassembled WGS sequence"/>
</dbReference>
<proteinExistence type="predicted"/>
<keyword evidence="2" id="KW-1185">Reference proteome</keyword>
<dbReference type="EMBL" id="JAEPRD010000141">
    <property type="protein sequence ID" value="KAG2196705.1"/>
    <property type="molecule type" value="Genomic_DNA"/>
</dbReference>
<organism evidence="1 2">
    <name type="scientific">Mucor saturninus</name>
    <dbReference type="NCBI Taxonomy" id="64648"/>
    <lineage>
        <taxon>Eukaryota</taxon>
        <taxon>Fungi</taxon>
        <taxon>Fungi incertae sedis</taxon>
        <taxon>Mucoromycota</taxon>
        <taxon>Mucoromycotina</taxon>
        <taxon>Mucoromycetes</taxon>
        <taxon>Mucorales</taxon>
        <taxon>Mucorineae</taxon>
        <taxon>Mucoraceae</taxon>
        <taxon>Mucor</taxon>
    </lineage>
</organism>
<name>A0A8H7QR22_9FUNG</name>
<comment type="caution">
    <text evidence="1">The sequence shown here is derived from an EMBL/GenBank/DDBJ whole genome shotgun (WGS) entry which is preliminary data.</text>
</comment>
<dbReference type="AlphaFoldDB" id="A0A8H7QR22"/>
<dbReference type="OrthoDB" id="2225686at2759"/>
<evidence type="ECO:0000313" key="2">
    <source>
        <dbReference type="Proteomes" id="UP000603453"/>
    </source>
</evidence>
<reference evidence="1" key="1">
    <citation type="submission" date="2020-12" db="EMBL/GenBank/DDBJ databases">
        <title>Metabolic potential, ecology and presence of endohyphal bacteria is reflected in genomic diversity of Mucoromycotina.</title>
        <authorList>
            <person name="Muszewska A."/>
            <person name="Okrasinska A."/>
            <person name="Steczkiewicz K."/>
            <person name="Drgas O."/>
            <person name="Orlowska M."/>
            <person name="Perlinska-Lenart U."/>
            <person name="Aleksandrzak-Piekarczyk T."/>
            <person name="Szatraj K."/>
            <person name="Zielenkiewicz U."/>
            <person name="Pilsyk S."/>
            <person name="Malc E."/>
            <person name="Mieczkowski P."/>
            <person name="Kruszewska J.S."/>
            <person name="Biernat P."/>
            <person name="Pawlowska J."/>
        </authorList>
    </citation>
    <scope>NUCLEOTIDE SEQUENCE</scope>
    <source>
        <strain evidence="1">WA0000017839</strain>
    </source>
</reference>
<gene>
    <name evidence="1" type="ORF">INT47_009615</name>
</gene>
<evidence type="ECO:0000313" key="1">
    <source>
        <dbReference type="EMBL" id="KAG2196705.1"/>
    </source>
</evidence>
<sequence>MNSLPEVKFVEPLGEIEVCINLIHPLLSPLFYDKDNSFLRWCNKISEEAKESRTNVNKSRRPDAIIWTILQNHVGCNKGFGEVKITEGLKNKYGLVKDLVRLSRTFSKEAIGLNDTKCNMSPPSYWAGHIFFYAHTLLADGLYAMIELCDVVAPSCLSDLITFLSELDKLKLVYSIFVSSCKQLDEIETSWKRHTLDSPTFSQCVLKDTGKQPGGGNSWW</sequence>